<proteinExistence type="predicted"/>
<protein>
    <submittedName>
        <fullName evidence="2 3">Uncharacterized protein</fullName>
    </submittedName>
</protein>
<dbReference type="EMBL" id="ABJB010877247">
    <property type="status" value="NOT_ANNOTATED_CDS"/>
    <property type="molecule type" value="Genomic_DNA"/>
</dbReference>
<evidence type="ECO:0000256" key="1">
    <source>
        <dbReference type="SAM" id="MobiDB-lite"/>
    </source>
</evidence>
<dbReference type="AlphaFoldDB" id="B7Q6E3"/>
<sequence>FAKKVSRVTFISFCPKTGSPQRSNAIFIISGLDPAIQKIKKKTRRKYLTLRICARKDWWQNKSSPRSAEKGLDTNKISHQSTSCAQDTGRVFSNVSENHAPLRRVQPKGNAGGNDKKLGFPALTFNSIRQNKSAFIE</sequence>
<organism>
    <name type="scientific">Ixodes scapularis</name>
    <name type="common">Black-legged tick</name>
    <name type="synonym">Deer tick</name>
    <dbReference type="NCBI Taxonomy" id="6945"/>
    <lineage>
        <taxon>Eukaryota</taxon>
        <taxon>Metazoa</taxon>
        <taxon>Ecdysozoa</taxon>
        <taxon>Arthropoda</taxon>
        <taxon>Chelicerata</taxon>
        <taxon>Arachnida</taxon>
        <taxon>Acari</taxon>
        <taxon>Parasitiformes</taxon>
        <taxon>Ixodida</taxon>
        <taxon>Ixodoidea</taxon>
        <taxon>Ixodidae</taxon>
        <taxon>Ixodinae</taxon>
        <taxon>Ixodes</taxon>
    </lineage>
</organism>
<keyword evidence="4" id="KW-1185">Reference proteome</keyword>
<reference evidence="3" key="2">
    <citation type="submission" date="2020-05" db="UniProtKB">
        <authorList>
            <consortium name="EnsemblMetazoa"/>
        </authorList>
    </citation>
    <scope>IDENTIFICATION</scope>
    <source>
        <strain evidence="3">wikel</strain>
    </source>
</reference>
<gene>
    <name evidence="2" type="ORF">IscW_ISCW011714</name>
</gene>
<dbReference type="VEuPathDB" id="VectorBase:ISCW011714"/>
<dbReference type="HOGENOM" id="CLU_1870256_0_0_1"/>
<dbReference type="EnsemblMetazoa" id="ISCW011714-RA">
    <property type="protein sequence ID" value="ISCW011714-PA"/>
    <property type="gene ID" value="ISCW011714"/>
</dbReference>
<dbReference type="Proteomes" id="UP000001555">
    <property type="component" value="Unassembled WGS sequence"/>
</dbReference>
<accession>B7Q6E3</accession>
<evidence type="ECO:0000313" key="2">
    <source>
        <dbReference type="EMBL" id="EEC14415.1"/>
    </source>
</evidence>
<reference evidence="2 4" key="1">
    <citation type="submission" date="2008-03" db="EMBL/GenBank/DDBJ databases">
        <title>Annotation of Ixodes scapularis.</title>
        <authorList>
            <consortium name="Ixodes scapularis Genome Project Consortium"/>
            <person name="Caler E."/>
            <person name="Hannick L.I."/>
            <person name="Bidwell S."/>
            <person name="Joardar V."/>
            <person name="Thiagarajan M."/>
            <person name="Amedeo P."/>
            <person name="Galinsky K.J."/>
            <person name="Schobel S."/>
            <person name="Inman J."/>
            <person name="Hostetler J."/>
            <person name="Miller J."/>
            <person name="Hammond M."/>
            <person name="Megy K."/>
            <person name="Lawson D."/>
            <person name="Kodira C."/>
            <person name="Sutton G."/>
            <person name="Meyer J."/>
            <person name="Hill C.A."/>
            <person name="Birren B."/>
            <person name="Nene V."/>
            <person name="Collins F."/>
            <person name="Alarcon-Chaidez F."/>
            <person name="Wikel S."/>
            <person name="Strausberg R."/>
        </authorList>
    </citation>
    <scope>NUCLEOTIDE SEQUENCE [LARGE SCALE GENOMIC DNA]</scope>
    <source>
        <strain evidence="4">Wikel</strain>
        <strain evidence="2">Wikel colony</strain>
    </source>
</reference>
<dbReference type="VEuPathDB" id="VectorBase:ISCI011714"/>
<feature type="non-terminal residue" evidence="2">
    <location>
        <position position="1"/>
    </location>
</feature>
<feature type="compositionally biased region" description="Polar residues" evidence="1">
    <location>
        <begin position="75"/>
        <end position="89"/>
    </location>
</feature>
<evidence type="ECO:0000313" key="3">
    <source>
        <dbReference type="EnsemblMetazoa" id="ISCW011714-PA"/>
    </source>
</evidence>
<name>B7Q6E3_IXOSC</name>
<dbReference type="PaxDb" id="6945-B7Q6E3"/>
<feature type="region of interest" description="Disordered" evidence="1">
    <location>
        <begin position="97"/>
        <end position="116"/>
    </location>
</feature>
<evidence type="ECO:0000313" key="4">
    <source>
        <dbReference type="Proteomes" id="UP000001555"/>
    </source>
</evidence>
<feature type="region of interest" description="Disordered" evidence="1">
    <location>
        <begin position="61"/>
        <end position="89"/>
    </location>
</feature>
<dbReference type="InParanoid" id="B7Q6E3"/>
<dbReference type="EMBL" id="DS867087">
    <property type="protein sequence ID" value="EEC14415.1"/>
    <property type="molecule type" value="Genomic_DNA"/>
</dbReference>